<feature type="transmembrane region" description="Helical" evidence="1">
    <location>
        <begin position="90"/>
        <end position="110"/>
    </location>
</feature>
<keyword evidence="1" id="KW-0812">Transmembrane</keyword>
<dbReference type="RefSeq" id="WP_252759945.1">
    <property type="nucleotide sequence ID" value="NZ_JAMXLY010000004.1"/>
</dbReference>
<evidence type="ECO:0000313" key="2">
    <source>
        <dbReference type="EMBL" id="MCO6024581.1"/>
    </source>
</evidence>
<keyword evidence="3" id="KW-1185">Reference proteome</keyword>
<name>A0ABT1BU24_9BACT</name>
<evidence type="ECO:0008006" key="4">
    <source>
        <dbReference type="Google" id="ProtNLM"/>
    </source>
</evidence>
<feature type="transmembrane region" description="Helical" evidence="1">
    <location>
        <begin position="12"/>
        <end position="31"/>
    </location>
</feature>
<keyword evidence="1" id="KW-1133">Transmembrane helix</keyword>
<comment type="caution">
    <text evidence="2">The sequence shown here is derived from an EMBL/GenBank/DDBJ whole genome shotgun (WGS) entry which is preliminary data.</text>
</comment>
<dbReference type="Proteomes" id="UP001204015">
    <property type="component" value="Unassembled WGS sequence"/>
</dbReference>
<proteinExistence type="predicted"/>
<sequence>MRRVQRRLMTSFLGLMALSVLLVVAGEWGLLPLSFQVFGPESAGEIQFLCQTLLEIATIGVIPLALRLFKFKKVHQELVTDKEKALSKWGLLRILILFVPLLFNVLFYYASMTPGFGYMGIILFLCSFFITPTKSRCMDDVEN</sequence>
<gene>
    <name evidence="2" type="ORF">NG821_01760</name>
</gene>
<reference evidence="2 3" key="1">
    <citation type="submission" date="2022-06" db="EMBL/GenBank/DDBJ databases">
        <title>A taxonomic note on the genus Prevotella: Description of four novel genera and emended description of the genera Hallella and Xylanibacter.</title>
        <authorList>
            <person name="Hitch T.C.A."/>
        </authorList>
    </citation>
    <scope>NUCLEOTIDE SEQUENCE [LARGE SCALE GENOMIC DNA]</scope>
    <source>
        <strain evidence="2 3">DSM 100619</strain>
    </source>
</reference>
<evidence type="ECO:0000313" key="3">
    <source>
        <dbReference type="Proteomes" id="UP001204015"/>
    </source>
</evidence>
<organism evidence="2 3">
    <name type="scientific">Segatella cerevisiae</name>
    <dbReference type="NCBI Taxonomy" id="2053716"/>
    <lineage>
        <taxon>Bacteria</taxon>
        <taxon>Pseudomonadati</taxon>
        <taxon>Bacteroidota</taxon>
        <taxon>Bacteroidia</taxon>
        <taxon>Bacteroidales</taxon>
        <taxon>Prevotellaceae</taxon>
        <taxon>Segatella</taxon>
    </lineage>
</organism>
<feature type="transmembrane region" description="Helical" evidence="1">
    <location>
        <begin position="116"/>
        <end position="133"/>
    </location>
</feature>
<protein>
    <recommendedName>
        <fullName evidence="4">Transmembrane protein</fullName>
    </recommendedName>
</protein>
<evidence type="ECO:0000256" key="1">
    <source>
        <dbReference type="SAM" id="Phobius"/>
    </source>
</evidence>
<feature type="transmembrane region" description="Helical" evidence="1">
    <location>
        <begin position="46"/>
        <end position="69"/>
    </location>
</feature>
<dbReference type="EMBL" id="JAMXLY010000004">
    <property type="protein sequence ID" value="MCO6024581.1"/>
    <property type="molecule type" value="Genomic_DNA"/>
</dbReference>
<keyword evidence="1" id="KW-0472">Membrane</keyword>
<accession>A0ABT1BU24</accession>